<dbReference type="GO" id="GO:0016757">
    <property type="term" value="F:glycosyltransferase activity"/>
    <property type="evidence" value="ECO:0007669"/>
    <property type="project" value="UniProtKB-KW"/>
</dbReference>
<dbReference type="Proteomes" id="UP001529491">
    <property type="component" value="Chromosome"/>
</dbReference>
<dbReference type="InterPro" id="IPR001296">
    <property type="entry name" value="Glyco_trans_1"/>
</dbReference>
<evidence type="ECO:0000313" key="4">
    <source>
        <dbReference type="Proteomes" id="UP001529491"/>
    </source>
</evidence>
<name>A0ABZ0K3H9_9GAMM</name>
<sequence length="650" mass="72507">MHLFANEHGLIVFCPLPPKPNGIADYFAEQVPYLAKSHCLTVVIEDSHPEPLGMPGYVEIIRLTEYLANRQRYLAYKHVYHVGNNSDTQYLLPVLLSTPGVVVIHDLNLHHLIDLTTLGKGNKSAYSASLFHQYGRLGKIIGEQLDNQGWKGSFSPSELELNGSIIDSASHIIVHSQYSADRVMARGKNNVSVIPHHLAPTIASYPRKLKLDYRRALGLPTDKLIFTSMGFIAKAKQIKAVLSSLRELKLQGLDFVYVLAGQCKQYEYDVFQDIQAAGLSENVIVTGFLSEHEFYQHLGATDLIINLRYPSGGESSGTLTRALGMGLCCVVVDIGPFAELPDGVAVKLKYNDDFQHSLTESLLSLANNADKRTAIGLAAKVWIEKTHRIDITTKMYLNCIEASEGLKSLGNVTFSEQLNQTSQYYLPKQSMCKQLTQHKIFEHNGRPGLAWTESLIPLSCSNESCLLVNFESFDSRLLVDILDYEESQLTSISIEQLFSEAYFEHWQQYQVVNAQFPLSLFADDPIYLLCFLNGVCTLGAKLVLTVTLDLMDSEPAILSTPQAITEYLSASGFVVEQVVTGEQDIDFNLASGIEPQAQWCFTGLLWSRMIDRFPKPFYPVADSQCLLLNRNGFDKLVPMTAIDYLLEPIS</sequence>
<dbReference type="EMBL" id="CP136522">
    <property type="protein sequence ID" value="WOT06310.1"/>
    <property type="molecule type" value="Genomic_DNA"/>
</dbReference>
<organism evidence="3 4">
    <name type="scientific">Shewanella youngdeokensis</name>
    <dbReference type="NCBI Taxonomy" id="2999068"/>
    <lineage>
        <taxon>Bacteria</taxon>
        <taxon>Pseudomonadati</taxon>
        <taxon>Pseudomonadota</taxon>
        <taxon>Gammaproteobacteria</taxon>
        <taxon>Alteromonadales</taxon>
        <taxon>Shewanellaceae</taxon>
        <taxon>Shewanella</taxon>
    </lineage>
</organism>
<evidence type="ECO:0000259" key="2">
    <source>
        <dbReference type="Pfam" id="PF00534"/>
    </source>
</evidence>
<reference evidence="3 4" key="1">
    <citation type="submission" date="2023-10" db="EMBL/GenBank/DDBJ databases">
        <title>Complete genome sequence of Shewanella sp. DAU334.</title>
        <authorList>
            <person name="Lee Y.-S."/>
            <person name="Jeong H.-R."/>
            <person name="Hwang E.-J."/>
            <person name="Choi Y.-L."/>
            <person name="Kim G.-D."/>
        </authorList>
    </citation>
    <scope>NUCLEOTIDE SEQUENCE [LARGE SCALE GENOMIC DNA]</scope>
    <source>
        <strain evidence="3 4">DAU334</strain>
    </source>
</reference>
<gene>
    <name evidence="3" type="ORF">RGE70_05795</name>
</gene>
<dbReference type="Gene3D" id="3.40.50.2000">
    <property type="entry name" value="Glycogen Phosphorylase B"/>
    <property type="match status" value="2"/>
</dbReference>
<keyword evidence="1 3" id="KW-0808">Transferase</keyword>
<keyword evidence="3" id="KW-0328">Glycosyltransferase</keyword>
<dbReference type="Pfam" id="PF00534">
    <property type="entry name" value="Glycos_transf_1"/>
    <property type="match status" value="1"/>
</dbReference>
<proteinExistence type="predicted"/>
<dbReference type="PANTHER" id="PTHR46401">
    <property type="entry name" value="GLYCOSYLTRANSFERASE WBBK-RELATED"/>
    <property type="match status" value="1"/>
</dbReference>
<protein>
    <submittedName>
        <fullName evidence="3">Glycosyltransferase family 4 protein</fullName>
        <ecNumber evidence="3">2.4.-.-</ecNumber>
    </submittedName>
</protein>
<feature type="domain" description="Glycosyl transferase family 1" evidence="2">
    <location>
        <begin position="213"/>
        <end position="376"/>
    </location>
</feature>
<keyword evidence="4" id="KW-1185">Reference proteome</keyword>
<dbReference type="CDD" id="cd03801">
    <property type="entry name" value="GT4_PimA-like"/>
    <property type="match status" value="1"/>
</dbReference>
<dbReference type="SUPFAM" id="SSF53756">
    <property type="entry name" value="UDP-Glycosyltransferase/glycogen phosphorylase"/>
    <property type="match status" value="1"/>
</dbReference>
<dbReference type="PANTHER" id="PTHR46401:SF2">
    <property type="entry name" value="GLYCOSYLTRANSFERASE WBBK-RELATED"/>
    <property type="match status" value="1"/>
</dbReference>
<evidence type="ECO:0000313" key="3">
    <source>
        <dbReference type="EMBL" id="WOT06310.1"/>
    </source>
</evidence>
<evidence type="ECO:0000256" key="1">
    <source>
        <dbReference type="ARBA" id="ARBA00022679"/>
    </source>
</evidence>
<dbReference type="EC" id="2.4.-.-" evidence="3"/>
<dbReference type="RefSeq" id="WP_310470584.1">
    <property type="nucleotide sequence ID" value="NZ_CP136522.1"/>
</dbReference>
<accession>A0ABZ0K3H9</accession>